<dbReference type="GeneID" id="81626044"/>
<proteinExistence type="predicted"/>
<dbReference type="InterPro" id="IPR011022">
    <property type="entry name" value="Arrestin_C-like"/>
</dbReference>
<organism evidence="2 3">
    <name type="scientific">Penicillium diatomitis</name>
    <dbReference type="NCBI Taxonomy" id="2819901"/>
    <lineage>
        <taxon>Eukaryota</taxon>
        <taxon>Fungi</taxon>
        <taxon>Dikarya</taxon>
        <taxon>Ascomycota</taxon>
        <taxon>Pezizomycotina</taxon>
        <taxon>Eurotiomycetes</taxon>
        <taxon>Eurotiomycetidae</taxon>
        <taxon>Eurotiales</taxon>
        <taxon>Aspergillaceae</taxon>
        <taxon>Penicillium</taxon>
    </lineage>
</organism>
<reference evidence="2" key="2">
    <citation type="journal article" date="2023" name="IMA Fungus">
        <title>Comparative genomic study of the Penicillium genus elucidates a diverse pangenome and 15 lateral gene transfer events.</title>
        <authorList>
            <person name="Petersen C."/>
            <person name="Sorensen T."/>
            <person name="Nielsen M.R."/>
            <person name="Sondergaard T.E."/>
            <person name="Sorensen J.L."/>
            <person name="Fitzpatrick D.A."/>
            <person name="Frisvad J.C."/>
            <person name="Nielsen K.L."/>
        </authorList>
    </citation>
    <scope>NUCLEOTIDE SEQUENCE</scope>
    <source>
        <strain evidence="2">IBT 30728</strain>
    </source>
</reference>
<dbReference type="PANTHER" id="PTHR11188">
    <property type="entry name" value="ARRESTIN DOMAIN CONTAINING PROTEIN"/>
    <property type="match status" value="1"/>
</dbReference>
<protein>
    <recommendedName>
        <fullName evidence="1">Arrestin C-terminal-like domain-containing protein</fullName>
    </recommendedName>
</protein>
<evidence type="ECO:0000313" key="2">
    <source>
        <dbReference type="EMBL" id="KAJ5482747.1"/>
    </source>
</evidence>
<evidence type="ECO:0000313" key="3">
    <source>
        <dbReference type="Proteomes" id="UP001148312"/>
    </source>
</evidence>
<feature type="domain" description="Arrestin C-terminal-like" evidence="1">
    <location>
        <begin position="258"/>
        <end position="445"/>
    </location>
</feature>
<dbReference type="GO" id="GO:0031625">
    <property type="term" value="F:ubiquitin protein ligase binding"/>
    <property type="evidence" value="ECO:0007669"/>
    <property type="project" value="TreeGrafter"/>
</dbReference>
<dbReference type="AlphaFoldDB" id="A0A9W9X2N6"/>
<dbReference type="SUPFAM" id="SSF81296">
    <property type="entry name" value="E set domains"/>
    <property type="match status" value="1"/>
</dbReference>
<gene>
    <name evidence="2" type="ORF">N7539_006193</name>
</gene>
<dbReference type="Gene3D" id="2.60.40.640">
    <property type="match status" value="1"/>
</dbReference>
<dbReference type="PANTHER" id="PTHR11188:SF174">
    <property type="entry name" value="ARRESTIN-RELATED TRAFFICKING ADAPTER 10-RELATED"/>
    <property type="match status" value="1"/>
</dbReference>
<evidence type="ECO:0000259" key="1">
    <source>
        <dbReference type="Pfam" id="PF02752"/>
    </source>
</evidence>
<dbReference type="EMBL" id="JAPWDQ010000008">
    <property type="protein sequence ID" value="KAJ5482747.1"/>
    <property type="molecule type" value="Genomic_DNA"/>
</dbReference>
<reference evidence="2" key="1">
    <citation type="submission" date="2022-12" db="EMBL/GenBank/DDBJ databases">
        <authorList>
            <person name="Petersen C."/>
        </authorList>
    </citation>
    <scope>NUCLEOTIDE SEQUENCE</scope>
    <source>
        <strain evidence="2">IBT 30728</strain>
    </source>
</reference>
<keyword evidence="3" id="KW-1185">Reference proteome</keyword>
<dbReference type="Pfam" id="PF02752">
    <property type="entry name" value="Arrestin_C"/>
    <property type="match status" value="1"/>
</dbReference>
<dbReference type="GO" id="GO:0070086">
    <property type="term" value="P:ubiquitin-dependent endocytosis"/>
    <property type="evidence" value="ECO:0007669"/>
    <property type="project" value="TreeGrafter"/>
</dbReference>
<comment type="caution">
    <text evidence="2">The sequence shown here is derived from an EMBL/GenBank/DDBJ whole genome shotgun (WGS) entry which is preliminary data.</text>
</comment>
<dbReference type="InterPro" id="IPR050357">
    <property type="entry name" value="Arrestin_domain-protein"/>
</dbReference>
<dbReference type="GO" id="GO:0030674">
    <property type="term" value="F:protein-macromolecule adaptor activity"/>
    <property type="evidence" value="ECO:0007669"/>
    <property type="project" value="TreeGrafter"/>
</dbReference>
<dbReference type="Proteomes" id="UP001148312">
    <property type="component" value="Unassembled WGS sequence"/>
</dbReference>
<accession>A0A9W9X2N6</accession>
<sequence length="532" mass="59462">MEPWTAVSIHSTTSKPTLMQESKSRGGVSLKFLMLEPVVYLQGDGKNDHHTAGNTALLRGNIQMHVTQPTRVKSFSLSFCGKALVSPFGKNTRTHDLINSSITYLEDGQGIWTDLVSGCSIPRNTIREELVGKRRNSAPAILTRPTPPPEYDPPSYERLERIHSSETSRTPSEAQARGRYATIPAGDHTFPFEFVVLNSLPQTIDTQLLSTRYFLEAKVEFGGLFGSKLISQLDVPLLRLPPESSWEWNEPVTLTRNWSENLQYHFAILGRSFCLGSQIPIRMGLVPLVGLTCSSVQVLMLQHIRYWDRDKETCLVDSGKRTVLLLEKSVDAECRSVFPGGDVRISKDQEKGELADKDDSSLLGGLMQPCQIEMDVQLPRCYELKERLSWQRVHSSSKIGTLDVSHWIQVVLRFRLTDKEDGNITTEHSLSQRLTLQAPITIRSCKATASNIYVPQYRLEQQLETESLRNSTCDCQSSSLSPESLTQVEKLDEPEREGCIFGDPNLPDVASPILKSFSPSVTLAANTEQLGT</sequence>
<dbReference type="GO" id="GO:0005829">
    <property type="term" value="C:cytosol"/>
    <property type="evidence" value="ECO:0007669"/>
    <property type="project" value="TreeGrafter"/>
</dbReference>
<dbReference type="InterPro" id="IPR014756">
    <property type="entry name" value="Ig_E-set"/>
</dbReference>
<dbReference type="InterPro" id="IPR014752">
    <property type="entry name" value="Arrestin-like_C"/>
</dbReference>
<name>A0A9W9X2N6_9EURO</name>
<dbReference type="RefSeq" id="XP_056788719.1">
    <property type="nucleotide sequence ID" value="XM_056935795.1"/>
</dbReference>